<dbReference type="EMBL" id="ML145091">
    <property type="protein sequence ID" value="TBU63025.1"/>
    <property type="molecule type" value="Genomic_DNA"/>
</dbReference>
<protein>
    <submittedName>
        <fullName evidence="1">Uncharacterized protein</fullName>
    </submittedName>
</protein>
<dbReference type="AlphaFoldDB" id="A0A4Q9P484"/>
<evidence type="ECO:0000313" key="1">
    <source>
        <dbReference type="EMBL" id="TBU63025.1"/>
    </source>
</evidence>
<sequence>MPSKDEYVFTQYAMTATTNNASTMSSMIGVTSLLRSDMAGRAVPIPRVQSLMFRSTGVPYCCRQGASIMTEWDKRTELHPGCRMSRTPGHRFPLGPQANLTSRVNYLMIRPDCDQMMLTAYCPHFSTLPSQKSTEPTVAGGISAIVPLLQSKVSFKTVTYT</sequence>
<name>A0A4Q9P484_9APHY</name>
<organism evidence="1 2">
    <name type="scientific">Dichomitus squalens</name>
    <dbReference type="NCBI Taxonomy" id="114155"/>
    <lineage>
        <taxon>Eukaryota</taxon>
        <taxon>Fungi</taxon>
        <taxon>Dikarya</taxon>
        <taxon>Basidiomycota</taxon>
        <taxon>Agaricomycotina</taxon>
        <taxon>Agaricomycetes</taxon>
        <taxon>Polyporales</taxon>
        <taxon>Polyporaceae</taxon>
        <taxon>Dichomitus</taxon>
    </lineage>
</organism>
<reference evidence="1 2" key="1">
    <citation type="submission" date="2019-01" db="EMBL/GenBank/DDBJ databases">
        <title>Draft genome sequences of three monokaryotic isolates of the white-rot basidiomycete fungus Dichomitus squalens.</title>
        <authorList>
            <consortium name="DOE Joint Genome Institute"/>
            <person name="Lopez S.C."/>
            <person name="Andreopoulos B."/>
            <person name="Pangilinan J."/>
            <person name="Lipzen A."/>
            <person name="Riley R."/>
            <person name="Ahrendt S."/>
            <person name="Ng V."/>
            <person name="Barry K."/>
            <person name="Daum C."/>
            <person name="Grigoriev I.V."/>
            <person name="Hilden K.S."/>
            <person name="Makela M.R."/>
            <person name="de Vries R.P."/>
        </authorList>
    </citation>
    <scope>NUCLEOTIDE SEQUENCE [LARGE SCALE GENOMIC DNA]</scope>
    <source>
        <strain evidence="1 2">CBS 464.89</strain>
    </source>
</reference>
<gene>
    <name evidence="1" type="ORF">BD310DRAFT_917652</name>
</gene>
<keyword evidence="2" id="KW-1185">Reference proteome</keyword>
<dbReference type="Proteomes" id="UP000292082">
    <property type="component" value="Unassembled WGS sequence"/>
</dbReference>
<proteinExistence type="predicted"/>
<evidence type="ECO:0000313" key="2">
    <source>
        <dbReference type="Proteomes" id="UP000292082"/>
    </source>
</evidence>
<accession>A0A4Q9P484</accession>